<dbReference type="AlphaFoldDB" id="A0AAD6SGK7"/>
<dbReference type="Proteomes" id="UP001218188">
    <property type="component" value="Unassembled WGS sequence"/>
</dbReference>
<name>A0AAD6SGK7_9AGAR</name>
<comment type="caution">
    <text evidence="1">The sequence shown here is derived from an EMBL/GenBank/DDBJ whole genome shotgun (WGS) entry which is preliminary data.</text>
</comment>
<sequence>MATNVGNFQTLILDELDRNAPAADIKDTRRQYDNLQRNLVEEIGDITLQGEYTTALFMSWMYNEIPAPEELSTKAFNGSAKQKIPLVKLVSLVSLACTNISATVILTGH</sequence>
<organism evidence="1 2">
    <name type="scientific">Mycena alexandri</name>
    <dbReference type="NCBI Taxonomy" id="1745969"/>
    <lineage>
        <taxon>Eukaryota</taxon>
        <taxon>Fungi</taxon>
        <taxon>Dikarya</taxon>
        <taxon>Basidiomycota</taxon>
        <taxon>Agaricomycotina</taxon>
        <taxon>Agaricomycetes</taxon>
        <taxon>Agaricomycetidae</taxon>
        <taxon>Agaricales</taxon>
        <taxon>Marasmiineae</taxon>
        <taxon>Mycenaceae</taxon>
        <taxon>Mycena</taxon>
    </lineage>
</organism>
<protein>
    <submittedName>
        <fullName evidence="1">Uncharacterized protein</fullName>
    </submittedName>
</protein>
<keyword evidence="2" id="KW-1185">Reference proteome</keyword>
<reference evidence="1" key="1">
    <citation type="submission" date="2023-03" db="EMBL/GenBank/DDBJ databases">
        <title>Massive genome expansion in bonnet fungi (Mycena s.s.) driven by repeated elements and novel gene families across ecological guilds.</title>
        <authorList>
            <consortium name="Lawrence Berkeley National Laboratory"/>
            <person name="Harder C.B."/>
            <person name="Miyauchi S."/>
            <person name="Viragh M."/>
            <person name="Kuo A."/>
            <person name="Thoen E."/>
            <person name="Andreopoulos B."/>
            <person name="Lu D."/>
            <person name="Skrede I."/>
            <person name="Drula E."/>
            <person name="Henrissat B."/>
            <person name="Morin E."/>
            <person name="Kohler A."/>
            <person name="Barry K."/>
            <person name="LaButti K."/>
            <person name="Morin E."/>
            <person name="Salamov A."/>
            <person name="Lipzen A."/>
            <person name="Mereny Z."/>
            <person name="Hegedus B."/>
            <person name="Baldrian P."/>
            <person name="Stursova M."/>
            <person name="Weitz H."/>
            <person name="Taylor A."/>
            <person name="Grigoriev I.V."/>
            <person name="Nagy L.G."/>
            <person name="Martin F."/>
            <person name="Kauserud H."/>
        </authorList>
    </citation>
    <scope>NUCLEOTIDE SEQUENCE</scope>
    <source>
        <strain evidence="1">CBHHK200</strain>
    </source>
</reference>
<evidence type="ECO:0000313" key="1">
    <source>
        <dbReference type="EMBL" id="KAJ7025705.1"/>
    </source>
</evidence>
<proteinExistence type="predicted"/>
<gene>
    <name evidence="1" type="ORF">C8F04DRAFT_1268844</name>
</gene>
<dbReference type="EMBL" id="JARJCM010000149">
    <property type="protein sequence ID" value="KAJ7025705.1"/>
    <property type="molecule type" value="Genomic_DNA"/>
</dbReference>
<evidence type="ECO:0000313" key="2">
    <source>
        <dbReference type="Proteomes" id="UP001218188"/>
    </source>
</evidence>
<accession>A0AAD6SGK7</accession>